<evidence type="ECO:0000313" key="5">
    <source>
        <dbReference type="EMBL" id="KAK1412019.1"/>
    </source>
</evidence>
<dbReference type="EMBL" id="JAUHHV010000009">
    <property type="protein sequence ID" value="KAK1412019.1"/>
    <property type="molecule type" value="Genomic_DNA"/>
</dbReference>
<reference evidence="5" key="1">
    <citation type="journal article" date="2023" name="bioRxiv">
        <title>Improved chromosome-level genome assembly for marigold (Tagetes erecta).</title>
        <authorList>
            <person name="Jiang F."/>
            <person name="Yuan L."/>
            <person name="Wang S."/>
            <person name="Wang H."/>
            <person name="Xu D."/>
            <person name="Wang A."/>
            <person name="Fan W."/>
        </authorList>
    </citation>
    <scope>NUCLEOTIDE SEQUENCE</scope>
    <source>
        <strain evidence="5">WSJ</strain>
        <tissue evidence="5">Leaf</tissue>
    </source>
</reference>
<proteinExistence type="inferred from homology"/>
<dbReference type="GO" id="GO:0048046">
    <property type="term" value="C:apoplast"/>
    <property type="evidence" value="ECO:0007669"/>
    <property type="project" value="UniProtKB-SubCell"/>
</dbReference>
<keyword evidence="4" id="KW-0052">Apoplast</keyword>
<feature type="chain" id="PRO_5041782054" description="Dirigent protein" evidence="4">
    <location>
        <begin position="24"/>
        <end position="249"/>
    </location>
</feature>
<protein>
    <recommendedName>
        <fullName evidence="4">Dirigent protein</fullName>
    </recommendedName>
</protein>
<dbReference type="Proteomes" id="UP001229421">
    <property type="component" value="Unassembled WGS sequence"/>
</dbReference>
<name>A0AAD8JY98_TARER</name>
<comment type="function">
    <text evidence="4">Dirigent proteins impart stereoselectivity on the phenoxy radical-coupling reaction, yielding optically active lignans from two molecules of coniferyl alcohol in the biosynthesis of lignans, flavonolignans, and alkaloids and thus plays a central role in plant secondary metabolism.</text>
</comment>
<evidence type="ECO:0000256" key="1">
    <source>
        <dbReference type="ARBA" id="ARBA00010746"/>
    </source>
</evidence>
<dbReference type="InterPro" id="IPR044859">
    <property type="entry name" value="Allene_oxi_cyc_Dirigent"/>
</dbReference>
<dbReference type="InterPro" id="IPR004265">
    <property type="entry name" value="Dirigent"/>
</dbReference>
<organism evidence="5 6">
    <name type="scientific">Tagetes erecta</name>
    <name type="common">African marigold</name>
    <dbReference type="NCBI Taxonomy" id="13708"/>
    <lineage>
        <taxon>Eukaryota</taxon>
        <taxon>Viridiplantae</taxon>
        <taxon>Streptophyta</taxon>
        <taxon>Embryophyta</taxon>
        <taxon>Tracheophyta</taxon>
        <taxon>Spermatophyta</taxon>
        <taxon>Magnoliopsida</taxon>
        <taxon>eudicotyledons</taxon>
        <taxon>Gunneridae</taxon>
        <taxon>Pentapetalae</taxon>
        <taxon>asterids</taxon>
        <taxon>campanulids</taxon>
        <taxon>Asterales</taxon>
        <taxon>Asteraceae</taxon>
        <taxon>Asteroideae</taxon>
        <taxon>Heliantheae alliance</taxon>
        <taxon>Tageteae</taxon>
        <taxon>Tagetes</taxon>
    </lineage>
</organism>
<accession>A0AAD8JY98</accession>
<comment type="caution">
    <text evidence="5">The sequence shown here is derived from an EMBL/GenBank/DDBJ whole genome shotgun (WGS) entry which is preliminary data.</text>
</comment>
<gene>
    <name evidence="5" type="ORF">QVD17_32954</name>
</gene>
<dbReference type="Pfam" id="PF03018">
    <property type="entry name" value="Dirigent"/>
    <property type="match status" value="1"/>
</dbReference>
<keyword evidence="4" id="KW-0732">Signal</keyword>
<comment type="similarity">
    <text evidence="1 4">Belongs to the plant dirigent protein family.</text>
</comment>
<keyword evidence="3 4" id="KW-0964">Secreted</keyword>
<dbReference type="GO" id="GO:0009699">
    <property type="term" value="P:phenylpropanoid biosynthetic process"/>
    <property type="evidence" value="ECO:0007669"/>
    <property type="project" value="UniProtKB-ARBA"/>
</dbReference>
<dbReference type="AlphaFoldDB" id="A0AAD8JY98"/>
<dbReference type="Gene3D" id="2.40.480.10">
    <property type="entry name" value="Allene oxide cyclase-like"/>
    <property type="match status" value="1"/>
</dbReference>
<comment type="subcellular location">
    <subcellularLocation>
        <location evidence="4">Secreted</location>
        <location evidence="4">Extracellular space</location>
        <location evidence="4">Apoplast</location>
    </subcellularLocation>
</comment>
<evidence type="ECO:0000256" key="3">
    <source>
        <dbReference type="ARBA" id="ARBA00022525"/>
    </source>
</evidence>
<sequence>MGKFYIQLTLCSIVLMGLSLVHCIDQDPIAVEDWFKGINTMKQKVTKLHFYFHDIVSGNSPTAMRVAKPSSYTSLSGFGNVVMADDVLTSGPEANSTVVGRAQGIYASASMEDLGFLMTMNLVFSDGDFNGSSLSLLGRNSVLHEYREMPIVGGSGVFRMARGIATAKTYSFNLLGDAIVEYNVITHLVSFYNIFSIASLPLHFPFPNPIFFHLSSPLFLSCCFFCYYQNPTALLCSALFCNPNTSLIT</sequence>
<comment type="subunit">
    <text evidence="2 4">Homodimer.</text>
</comment>
<feature type="signal peptide" evidence="4">
    <location>
        <begin position="1"/>
        <end position="23"/>
    </location>
</feature>
<evidence type="ECO:0000256" key="4">
    <source>
        <dbReference type="RuleBase" id="RU363099"/>
    </source>
</evidence>
<evidence type="ECO:0000256" key="2">
    <source>
        <dbReference type="ARBA" id="ARBA00011738"/>
    </source>
</evidence>
<evidence type="ECO:0000313" key="6">
    <source>
        <dbReference type="Proteomes" id="UP001229421"/>
    </source>
</evidence>
<dbReference type="PANTHER" id="PTHR21495">
    <property type="entry name" value="NUCLEOPORIN-RELATED"/>
    <property type="match status" value="1"/>
</dbReference>
<keyword evidence="6" id="KW-1185">Reference proteome</keyword>